<protein>
    <recommendedName>
        <fullName evidence="3">Group-specific protein</fullName>
    </recommendedName>
</protein>
<dbReference type="EMBL" id="CABWLH010000009">
    <property type="protein sequence ID" value="VXB48504.1"/>
    <property type="molecule type" value="Genomic_DNA"/>
</dbReference>
<reference evidence="1 2" key="1">
    <citation type="submission" date="2019-10" db="EMBL/GenBank/DDBJ databases">
        <authorList>
            <person name="Karimi E."/>
        </authorList>
    </citation>
    <scope>NUCLEOTIDE SEQUENCE [LARGE SCALE GENOMIC DNA]</scope>
    <source>
        <strain evidence="1">Bacillus sp. 348</strain>
    </source>
</reference>
<gene>
    <name evidence="1" type="ORF">BACI348_40823</name>
</gene>
<evidence type="ECO:0000313" key="2">
    <source>
        <dbReference type="Proteomes" id="UP000433089"/>
    </source>
</evidence>
<sequence length="92" mass="11190">MGLMITFEIDQNFLEEQVSKELSKRLEAIEHRVTFWDTKELCKQTNMSLNFIKETFFYDPRFPKYRVGTKWLFPAKECEQFLITWLKEQSRG</sequence>
<dbReference type="Proteomes" id="UP000433089">
    <property type="component" value="Unassembled WGS sequence"/>
</dbReference>
<evidence type="ECO:0008006" key="3">
    <source>
        <dbReference type="Google" id="ProtNLM"/>
    </source>
</evidence>
<name>A0A653R0A4_BACAB</name>
<proteinExistence type="predicted"/>
<evidence type="ECO:0000313" key="1">
    <source>
        <dbReference type="EMBL" id="VXB48504.1"/>
    </source>
</evidence>
<organism evidence="1 2">
    <name type="scientific">Bacillus altitudinis</name>
    <dbReference type="NCBI Taxonomy" id="293387"/>
    <lineage>
        <taxon>Bacteria</taxon>
        <taxon>Bacillati</taxon>
        <taxon>Bacillota</taxon>
        <taxon>Bacilli</taxon>
        <taxon>Bacillales</taxon>
        <taxon>Bacillaceae</taxon>
        <taxon>Bacillus</taxon>
    </lineage>
</organism>
<dbReference type="AlphaFoldDB" id="A0A653R0A4"/>
<accession>A0A653R0A4</accession>